<proteinExistence type="inferred from homology"/>
<dbReference type="InterPro" id="IPR041796">
    <property type="entry name" value="Mre11_N"/>
</dbReference>
<comment type="similarity">
    <text evidence="1 7">Belongs to the SbcD family.</text>
</comment>
<dbReference type="OrthoDB" id="9773856at2"/>
<dbReference type="EMBL" id="BQNZ01000004">
    <property type="protein sequence ID" value="GKH73984.1"/>
    <property type="molecule type" value="Genomic_DNA"/>
</dbReference>
<dbReference type="InterPro" id="IPR004593">
    <property type="entry name" value="SbcD"/>
</dbReference>
<dbReference type="AlphaFoldDB" id="A0A3R6LXX8"/>
<evidence type="ECO:0000256" key="6">
    <source>
        <dbReference type="ARBA" id="ARBA00022839"/>
    </source>
</evidence>
<keyword evidence="7" id="KW-0255">Endonuclease</keyword>
<keyword evidence="5 7" id="KW-0378">Hydrolase</keyword>
<dbReference type="InterPro" id="IPR029052">
    <property type="entry name" value="Metallo-depent_PP-like"/>
</dbReference>
<dbReference type="CDD" id="cd00840">
    <property type="entry name" value="MPP_Mre11_N"/>
    <property type="match status" value="1"/>
</dbReference>
<evidence type="ECO:0000256" key="2">
    <source>
        <dbReference type="ARBA" id="ARBA00011322"/>
    </source>
</evidence>
<dbReference type="EMBL" id="QSII01000029">
    <property type="protein sequence ID" value="RHC80641.1"/>
    <property type="molecule type" value="Genomic_DNA"/>
</dbReference>
<evidence type="ECO:0000256" key="7">
    <source>
        <dbReference type="RuleBase" id="RU363069"/>
    </source>
</evidence>
<organism evidence="11 12">
    <name type="scientific">Parabacteroides merdae</name>
    <dbReference type="NCBI Taxonomy" id="46503"/>
    <lineage>
        <taxon>Bacteria</taxon>
        <taxon>Pseudomonadati</taxon>
        <taxon>Bacteroidota</taxon>
        <taxon>Bacteroidia</taxon>
        <taxon>Bacteroidales</taxon>
        <taxon>Tannerellaceae</taxon>
        <taxon>Parabacteroides</taxon>
    </lineage>
</organism>
<keyword evidence="6 7" id="KW-0269">Exonuclease</keyword>
<evidence type="ECO:0000313" key="12">
    <source>
        <dbReference type="Proteomes" id="UP000286260"/>
    </source>
</evidence>
<evidence type="ECO:0000259" key="9">
    <source>
        <dbReference type="Pfam" id="PF12320"/>
    </source>
</evidence>
<dbReference type="GO" id="GO:0008408">
    <property type="term" value="F:3'-5' exonuclease activity"/>
    <property type="evidence" value="ECO:0007669"/>
    <property type="project" value="InterPro"/>
</dbReference>
<comment type="caution">
    <text evidence="11">The sequence shown here is derived from an EMBL/GenBank/DDBJ whole genome shotgun (WGS) entry which is preliminary data.</text>
</comment>
<keyword evidence="4 7" id="KW-0540">Nuclease</keyword>
<feature type="domain" description="Nuclease SbcCD subunit D C-terminal" evidence="9">
    <location>
        <begin position="288"/>
        <end position="391"/>
    </location>
</feature>
<dbReference type="Pfam" id="PF00149">
    <property type="entry name" value="Metallophos"/>
    <property type="match status" value="1"/>
</dbReference>
<feature type="domain" description="Calcineurin-like phosphoesterase" evidence="8">
    <location>
        <begin position="3"/>
        <end position="235"/>
    </location>
</feature>
<dbReference type="SUPFAM" id="SSF56300">
    <property type="entry name" value="Metallo-dependent phosphatases"/>
    <property type="match status" value="1"/>
</dbReference>
<dbReference type="Proteomes" id="UP001055114">
    <property type="component" value="Unassembled WGS sequence"/>
</dbReference>
<dbReference type="InterPro" id="IPR026843">
    <property type="entry name" value="SbcD_C"/>
</dbReference>
<comment type="function">
    <text evidence="7">SbcCD cleaves DNA hairpin structures. These structures can inhibit DNA replication and are intermediates in certain DNA recombination reactions. The complex acts as a 3'-&gt;5' double strand exonuclease that can open hairpins. It also has a 5' single-strand endonuclease activity.</text>
</comment>
<keyword evidence="7" id="KW-0235">DNA replication</keyword>
<gene>
    <name evidence="7 10" type="primary">sbcD</name>
    <name evidence="10" type="ORF">CE91St3_38470</name>
    <name evidence="11" type="ORF">DW828_17070</name>
</gene>
<dbReference type="GO" id="GO:0004519">
    <property type="term" value="F:endonuclease activity"/>
    <property type="evidence" value="ECO:0007669"/>
    <property type="project" value="UniProtKB-KW"/>
</dbReference>
<dbReference type="GeneID" id="49202574"/>
<protein>
    <recommendedName>
        <fullName evidence="3 7">Nuclease SbcCD subunit D</fullName>
    </recommendedName>
</protein>
<accession>A0A3R6LXX8</accession>
<dbReference type="InterPro" id="IPR004843">
    <property type="entry name" value="Calcineurin-like_PHP"/>
</dbReference>
<evidence type="ECO:0000313" key="10">
    <source>
        <dbReference type="EMBL" id="GKH73984.1"/>
    </source>
</evidence>
<evidence type="ECO:0000259" key="8">
    <source>
        <dbReference type="Pfam" id="PF00149"/>
    </source>
</evidence>
<evidence type="ECO:0000256" key="4">
    <source>
        <dbReference type="ARBA" id="ARBA00022722"/>
    </source>
</evidence>
<evidence type="ECO:0000256" key="5">
    <source>
        <dbReference type="ARBA" id="ARBA00022801"/>
    </source>
</evidence>
<dbReference type="PANTHER" id="PTHR30337:SF0">
    <property type="entry name" value="NUCLEASE SBCCD SUBUNIT D"/>
    <property type="match status" value="1"/>
</dbReference>
<dbReference type="GO" id="GO:0006260">
    <property type="term" value="P:DNA replication"/>
    <property type="evidence" value="ECO:0007669"/>
    <property type="project" value="UniProtKB-KW"/>
</dbReference>
<reference evidence="10" key="2">
    <citation type="submission" date="2022-01" db="EMBL/GenBank/DDBJ databases">
        <title>Novel bile acid biosynthetic pathways are enriched in the microbiome of centenarians.</title>
        <authorList>
            <person name="Sato Y."/>
            <person name="Atarashi K."/>
            <person name="Plichta R.D."/>
            <person name="Arai Y."/>
            <person name="Sasajima S."/>
            <person name="Kearney M.S."/>
            <person name="Suda W."/>
            <person name="Takeshita K."/>
            <person name="Sasaki T."/>
            <person name="Okamoto S."/>
            <person name="Skelly N.A."/>
            <person name="Okamura Y."/>
            <person name="Vlamakis H."/>
            <person name="Li Y."/>
            <person name="Tanoue T."/>
            <person name="Takei H."/>
            <person name="Nittono H."/>
            <person name="Narushima S."/>
            <person name="Irie J."/>
            <person name="Itoh H."/>
            <person name="Moriya K."/>
            <person name="Sugiura Y."/>
            <person name="Suematsu M."/>
            <person name="Moritoki N."/>
            <person name="Shibata S."/>
            <person name="Littman R.D."/>
            <person name="Fischbach A.M."/>
            <person name="Uwamino Y."/>
            <person name="Inoue T."/>
            <person name="Honda A."/>
            <person name="Hattori M."/>
            <person name="Murai T."/>
            <person name="Xavier J.R."/>
            <person name="Hirose N."/>
            <person name="Honda K."/>
        </authorList>
    </citation>
    <scope>NUCLEOTIDE SEQUENCE</scope>
    <source>
        <strain evidence="10">CE91-St3</strain>
    </source>
</reference>
<reference evidence="11 12" key="1">
    <citation type="submission" date="2018-08" db="EMBL/GenBank/DDBJ databases">
        <title>A genome reference for cultivated species of the human gut microbiota.</title>
        <authorList>
            <person name="Zou Y."/>
            <person name="Xue W."/>
            <person name="Luo G."/>
        </authorList>
    </citation>
    <scope>NUCLEOTIDE SEQUENCE [LARGE SCALE GENOMIC DNA]</scope>
    <source>
        <strain evidence="11 12">AM34-17</strain>
    </source>
</reference>
<keyword evidence="7" id="KW-0233">DNA recombination</keyword>
<evidence type="ECO:0000313" key="11">
    <source>
        <dbReference type="EMBL" id="RHC80641.1"/>
    </source>
</evidence>
<dbReference type="Pfam" id="PF12320">
    <property type="entry name" value="SbcD_C"/>
    <property type="match status" value="1"/>
</dbReference>
<dbReference type="Gene3D" id="3.60.21.10">
    <property type="match status" value="1"/>
</dbReference>
<dbReference type="Proteomes" id="UP000286260">
    <property type="component" value="Unassembled WGS sequence"/>
</dbReference>
<comment type="subunit">
    <text evidence="2 7">Heterodimer of SbcC and SbcD.</text>
</comment>
<dbReference type="PANTHER" id="PTHR30337">
    <property type="entry name" value="COMPONENT OF ATP-DEPENDENT DSDNA EXONUCLEASE"/>
    <property type="match status" value="1"/>
</dbReference>
<name>A0A3R6LXX8_9BACT</name>
<dbReference type="InterPro" id="IPR050535">
    <property type="entry name" value="DNA_Repair-Maintenance_Comp"/>
</dbReference>
<evidence type="ECO:0000256" key="3">
    <source>
        <dbReference type="ARBA" id="ARBA00013365"/>
    </source>
</evidence>
<dbReference type="GO" id="GO:0006310">
    <property type="term" value="P:DNA recombination"/>
    <property type="evidence" value="ECO:0007669"/>
    <property type="project" value="UniProtKB-KW"/>
</dbReference>
<sequence length="414" mass="46563">MSLKIIHTADWHLGQTFFGYDRDEEHEAFLSWLIDILTLRQTDVLLIAGDVFDVANPSAAAQRRFFRFLREANRRNPQLQIVIIAGNHDSAARLEAPIPLLEELNTSIVGAVPRTDLCKIDFDSLLIPLYNKEGKREAICLAVPYLRQGDYPASKEGKDTYVEGVTRMYRQLYDYADSQRQPGEALLAMGHLHATGAELSEDDRSERTIMGGLESISVEAFNEDLAYTALGHIHKAQRVGGRESVRYAGSPLPMSFSEQHYHHQVVAFTLENGCLSDLEAVPIPLRTALHRIPAEPASPAEVLLSLSNLPLAEEGADRSLWPYLEVQVLLTEPDPGFRHRVEEALADKAVRLTSIIPSYPKKEGEEDSRPFSYTDLQKIAPLDMLRHTFTNRFGGDLPEELEKMFNDVMREVSL</sequence>
<dbReference type="RefSeq" id="WP_005640239.1">
    <property type="nucleotide sequence ID" value="NZ_BAABYG010000001.1"/>
</dbReference>
<dbReference type="NCBIfam" id="TIGR00619">
    <property type="entry name" value="sbcd"/>
    <property type="match status" value="1"/>
</dbReference>
<evidence type="ECO:0000256" key="1">
    <source>
        <dbReference type="ARBA" id="ARBA00010555"/>
    </source>
</evidence>